<dbReference type="InterPro" id="IPR036034">
    <property type="entry name" value="PDZ_sf"/>
</dbReference>
<evidence type="ECO:0000259" key="1">
    <source>
        <dbReference type="PROSITE" id="PS50106"/>
    </source>
</evidence>
<feature type="non-terminal residue" evidence="2">
    <location>
        <position position="79"/>
    </location>
</feature>
<dbReference type="SUPFAM" id="SSF50156">
    <property type="entry name" value="PDZ domain-like"/>
    <property type="match status" value="1"/>
</dbReference>
<evidence type="ECO:0000313" key="2">
    <source>
        <dbReference type="EMBL" id="EDO29204.1"/>
    </source>
</evidence>
<dbReference type="Gene3D" id="2.30.42.10">
    <property type="match status" value="1"/>
</dbReference>
<dbReference type="PhylomeDB" id="A7T4A8"/>
<dbReference type="Proteomes" id="UP000001593">
    <property type="component" value="Unassembled WGS sequence"/>
</dbReference>
<dbReference type="STRING" id="45351.A7T4A8"/>
<dbReference type="PROSITE" id="PS50106">
    <property type="entry name" value="PDZ"/>
    <property type="match status" value="1"/>
</dbReference>
<dbReference type="AlphaFoldDB" id="A7T4A8"/>
<organism evidence="2 3">
    <name type="scientific">Nematostella vectensis</name>
    <name type="common">Starlet sea anemone</name>
    <dbReference type="NCBI Taxonomy" id="45351"/>
    <lineage>
        <taxon>Eukaryota</taxon>
        <taxon>Metazoa</taxon>
        <taxon>Cnidaria</taxon>
        <taxon>Anthozoa</taxon>
        <taxon>Hexacorallia</taxon>
        <taxon>Actiniaria</taxon>
        <taxon>Edwardsiidae</taxon>
        <taxon>Nematostella</taxon>
    </lineage>
</organism>
<protein>
    <recommendedName>
        <fullName evidence="1">PDZ domain-containing protein</fullName>
    </recommendedName>
</protein>
<dbReference type="eggNOG" id="KOG0160">
    <property type="taxonomic scope" value="Eukaryota"/>
</dbReference>
<dbReference type="KEGG" id="nve:5499725"/>
<dbReference type="OMA" id="GMSHNET"/>
<gene>
    <name evidence="2" type="ORF">NEMVEDRAFT_v1g145377</name>
</gene>
<dbReference type="InterPro" id="IPR001478">
    <property type="entry name" value="PDZ"/>
</dbReference>
<evidence type="ECO:0000313" key="3">
    <source>
        <dbReference type="Proteomes" id="UP000001593"/>
    </source>
</evidence>
<dbReference type="SMART" id="SM00228">
    <property type="entry name" value="PDZ"/>
    <property type="match status" value="1"/>
</dbReference>
<sequence>YTPLRSPGIYVKTLVPGGPAMKDGRLRLGDRILAVNGTSLVGADYQSAMQHIRQAGQHLSFLVAKSDIHVAMKITASSC</sequence>
<accession>A7T4A8</accession>
<feature type="domain" description="PDZ" evidence="1">
    <location>
        <begin position="1"/>
        <end position="67"/>
    </location>
</feature>
<reference evidence="2 3" key="1">
    <citation type="journal article" date="2007" name="Science">
        <title>Sea anemone genome reveals ancestral eumetazoan gene repertoire and genomic organization.</title>
        <authorList>
            <person name="Putnam N.H."/>
            <person name="Srivastava M."/>
            <person name="Hellsten U."/>
            <person name="Dirks B."/>
            <person name="Chapman J."/>
            <person name="Salamov A."/>
            <person name="Terry A."/>
            <person name="Shapiro H."/>
            <person name="Lindquist E."/>
            <person name="Kapitonov V.V."/>
            <person name="Jurka J."/>
            <person name="Genikhovich G."/>
            <person name="Grigoriev I.V."/>
            <person name="Lucas S.M."/>
            <person name="Steele R.E."/>
            <person name="Finnerty J.R."/>
            <person name="Technau U."/>
            <person name="Martindale M.Q."/>
            <person name="Rokhsar D.S."/>
        </authorList>
    </citation>
    <scope>NUCLEOTIDE SEQUENCE [LARGE SCALE GENOMIC DNA]</scope>
    <source>
        <strain evidence="3">CH2 X CH6</strain>
    </source>
</reference>
<keyword evidence="3" id="KW-1185">Reference proteome</keyword>
<dbReference type="InParanoid" id="A7T4A8"/>
<dbReference type="HOGENOM" id="CLU_2612888_0_0_1"/>
<dbReference type="PANTHER" id="PTHR19964">
    <property type="entry name" value="MULTIPLE PDZ DOMAIN PROTEIN"/>
    <property type="match status" value="1"/>
</dbReference>
<dbReference type="InterPro" id="IPR051342">
    <property type="entry name" value="PDZ_scaffold"/>
</dbReference>
<proteinExistence type="predicted"/>
<dbReference type="Pfam" id="PF00595">
    <property type="entry name" value="PDZ"/>
    <property type="match status" value="1"/>
</dbReference>
<name>A7T4A8_NEMVE</name>
<dbReference type="PANTHER" id="PTHR19964:SF92">
    <property type="entry name" value="PATJ HOMOLOG"/>
    <property type="match status" value="1"/>
</dbReference>
<dbReference type="EMBL" id="DS470821">
    <property type="protein sequence ID" value="EDO29204.1"/>
    <property type="molecule type" value="Genomic_DNA"/>
</dbReference>